<dbReference type="InterPro" id="IPR029058">
    <property type="entry name" value="AB_hydrolase_fold"/>
</dbReference>
<organism evidence="3 4">
    <name type="scientific">Dokdonella soli</name>
    <dbReference type="NCBI Taxonomy" id="529810"/>
    <lineage>
        <taxon>Bacteria</taxon>
        <taxon>Pseudomonadati</taxon>
        <taxon>Pseudomonadota</taxon>
        <taxon>Gammaproteobacteria</taxon>
        <taxon>Lysobacterales</taxon>
        <taxon>Rhodanobacteraceae</taxon>
        <taxon>Dokdonella</taxon>
    </lineage>
</organism>
<protein>
    <submittedName>
        <fullName evidence="3">Alpha/beta hydrolase</fullName>
    </submittedName>
</protein>
<dbReference type="Proteomes" id="UP001501523">
    <property type="component" value="Unassembled WGS sequence"/>
</dbReference>
<reference evidence="3 4" key="1">
    <citation type="journal article" date="2019" name="Int. J. Syst. Evol. Microbiol.">
        <title>The Global Catalogue of Microorganisms (GCM) 10K type strain sequencing project: providing services to taxonomists for standard genome sequencing and annotation.</title>
        <authorList>
            <consortium name="The Broad Institute Genomics Platform"/>
            <consortium name="The Broad Institute Genome Sequencing Center for Infectious Disease"/>
            <person name="Wu L."/>
            <person name="Ma J."/>
        </authorList>
    </citation>
    <scope>NUCLEOTIDE SEQUENCE [LARGE SCALE GENOMIC DNA]</scope>
    <source>
        <strain evidence="3 4">JCM 15421</strain>
    </source>
</reference>
<dbReference type="GO" id="GO:0016787">
    <property type="term" value="F:hydrolase activity"/>
    <property type="evidence" value="ECO:0007669"/>
    <property type="project" value="UniProtKB-KW"/>
</dbReference>
<evidence type="ECO:0000259" key="2">
    <source>
        <dbReference type="Pfam" id="PF12697"/>
    </source>
</evidence>
<feature type="domain" description="AB hydrolase-1" evidence="2">
    <location>
        <begin position="14"/>
        <end position="244"/>
    </location>
</feature>
<keyword evidence="1 3" id="KW-0378">Hydrolase</keyword>
<keyword evidence="4" id="KW-1185">Reference proteome</keyword>
<dbReference type="InterPro" id="IPR050266">
    <property type="entry name" value="AB_hydrolase_sf"/>
</dbReference>
<dbReference type="Pfam" id="PF12697">
    <property type="entry name" value="Abhydrolase_6"/>
    <property type="match status" value="1"/>
</dbReference>
<dbReference type="EMBL" id="BAAAEU010000004">
    <property type="protein sequence ID" value="GAA0708600.1"/>
    <property type="molecule type" value="Genomic_DNA"/>
</dbReference>
<dbReference type="PANTHER" id="PTHR43798">
    <property type="entry name" value="MONOACYLGLYCEROL LIPASE"/>
    <property type="match status" value="1"/>
</dbReference>
<evidence type="ECO:0000313" key="3">
    <source>
        <dbReference type="EMBL" id="GAA0708600.1"/>
    </source>
</evidence>
<sequence length="259" mass="28111">MRVIESGPAKSQPIVLVPGWCFTADIWHKQFAALGDRYRLVAFDPRSQGRSTILDHANSPDDRAEDISRLIAALHLQQPIIVGWSQGVQDVAAYALKFGTHDVGGLVLVDAAVSGGAEALDGKAAGEELGRMPIYASSPREYLQAMMPYVFRKPLSPNELSDIVSAGLRTPSSIGVANLTLDFFGKDYRRAFERIDVPTLLVVAGTAPDKDVQIRQPIPNATSVVVDGAGHAVFYDEPAKFNDALVRFVEARVADRAKR</sequence>
<dbReference type="SUPFAM" id="SSF53474">
    <property type="entry name" value="alpha/beta-Hydrolases"/>
    <property type="match status" value="1"/>
</dbReference>
<evidence type="ECO:0000256" key="1">
    <source>
        <dbReference type="ARBA" id="ARBA00022801"/>
    </source>
</evidence>
<name>A0ABN1IDE3_9GAMM</name>
<proteinExistence type="predicted"/>
<gene>
    <name evidence="3" type="ORF">GCM10009105_08330</name>
</gene>
<dbReference type="Gene3D" id="3.40.50.1820">
    <property type="entry name" value="alpha/beta hydrolase"/>
    <property type="match status" value="1"/>
</dbReference>
<comment type="caution">
    <text evidence="3">The sequence shown here is derived from an EMBL/GenBank/DDBJ whole genome shotgun (WGS) entry which is preliminary data.</text>
</comment>
<dbReference type="InterPro" id="IPR000073">
    <property type="entry name" value="AB_hydrolase_1"/>
</dbReference>
<evidence type="ECO:0000313" key="4">
    <source>
        <dbReference type="Proteomes" id="UP001501523"/>
    </source>
</evidence>
<accession>A0ABN1IDE3</accession>
<dbReference type="PANTHER" id="PTHR43798:SF31">
    <property type="entry name" value="AB HYDROLASE SUPERFAMILY PROTEIN YCLE"/>
    <property type="match status" value="1"/>
</dbReference>